<reference evidence="1 2" key="1">
    <citation type="journal article" date="2018" name="IMA Fungus">
        <title>IMA Genome-F 9: Draft genome sequence of Annulohypoxylon stygium, Aspergillus mulundensis, Berkeleyomyces basicola (syn. Thielaviopsis basicola), Ceratocystis smalleyi, two Cercospora beticola strains, Coleophoma cylindrospora, Fusarium fracticaudum, Phialophora cf. hyalina, and Morchella septimelata.</title>
        <authorList>
            <person name="Wingfield B.D."/>
            <person name="Bills G.F."/>
            <person name="Dong Y."/>
            <person name="Huang W."/>
            <person name="Nel W.J."/>
            <person name="Swalarsk-Parry B.S."/>
            <person name="Vaghefi N."/>
            <person name="Wilken P.M."/>
            <person name="An Z."/>
            <person name="de Beer Z.W."/>
            <person name="De Vos L."/>
            <person name="Chen L."/>
            <person name="Duong T.A."/>
            <person name="Gao Y."/>
            <person name="Hammerbacher A."/>
            <person name="Kikkert J.R."/>
            <person name="Li Y."/>
            <person name="Li H."/>
            <person name="Li K."/>
            <person name="Li Q."/>
            <person name="Liu X."/>
            <person name="Ma X."/>
            <person name="Naidoo K."/>
            <person name="Pethybridge S.J."/>
            <person name="Sun J."/>
            <person name="Steenkamp E.T."/>
            <person name="van der Nest M.A."/>
            <person name="van Wyk S."/>
            <person name="Wingfield M.J."/>
            <person name="Xiong C."/>
            <person name="Yue Q."/>
            <person name="Zhang X."/>
        </authorList>
    </citation>
    <scope>NUCLEOTIDE SEQUENCE [LARGE SCALE GENOMIC DNA]</scope>
    <source>
        <strain evidence="1 2">BP 5553</strain>
    </source>
</reference>
<name>A0A370TWS1_9HELO</name>
<evidence type="ECO:0000313" key="1">
    <source>
        <dbReference type="EMBL" id="RDL39975.1"/>
    </source>
</evidence>
<dbReference type="EMBL" id="NPIC01000002">
    <property type="protein sequence ID" value="RDL39975.1"/>
    <property type="molecule type" value="Genomic_DNA"/>
</dbReference>
<dbReference type="Proteomes" id="UP000254866">
    <property type="component" value="Unassembled WGS sequence"/>
</dbReference>
<dbReference type="GeneID" id="43597164"/>
<accession>A0A370TWS1</accession>
<keyword evidence="2" id="KW-1185">Reference proteome</keyword>
<gene>
    <name evidence="1" type="ORF">BP5553_04315</name>
</gene>
<protein>
    <submittedName>
        <fullName evidence="1">Uncharacterized protein</fullName>
    </submittedName>
</protein>
<organism evidence="1 2">
    <name type="scientific">Venustampulla echinocandica</name>
    <dbReference type="NCBI Taxonomy" id="2656787"/>
    <lineage>
        <taxon>Eukaryota</taxon>
        <taxon>Fungi</taxon>
        <taxon>Dikarya</taxon>
        <taxon>Ascomycota</taxon>
        <taxon>Pezizomycotina</taxon>
        <taxon>Leotiomycetes</taxon>
        <taxon>Helotiales</taxon>
        <taxon>Pleuroascaceae</taxon>
        <taxon>Venustampulla</taxon>
    </lineage>
</organism>
<sequence>MTHTDKPPFVPQANWGRWLYYWRAAFVPEPRQSRPAVEAVGRRGAQCDLLLWPSDQETIVRPLGDPHLMPLARPMPMPTPPVTDAPTGCLTCSNLVPRPMPALDGRLQMVDCGSQITCTEVEYTFAAAARCMVQNIQNPT</sequence>
<dbReference type="RefSeq" id="XP_031872631.1">
    <property type="nucleotide sequence ID" value="XM_032012938.1"/>
</dbReference>
<evidence type="ECO:0000313" key="2">
    <source>
        <dbReference type="Proteomes" id="UP000254866"/>
    </source>
</evidence>
<proteinExistence type="predicted"/>
<comment type="caution">
    <text evidence="1">The sequence shown here is derived from an EMBL/GenBank/DDBJ whole genome shotgun (WGS) entry which is preliminary data.</text>
</comment>
<dbReference type="AlphaFoldDB" id="A0A370TWS1"/>